<evidence type="ECO:0000256" key="1">
    <source>
        <dbReference type="ARBA" id="ARBA00022630"/>
    </source>
</evidence>
<gene>
    <name evidence="6" type="primary">bluB</name>
    <name evidence="6" type="ORF">JHE00_00650</name>
</gene>
<dbReference type="Gene3D" id="3.40.109.10">
    <property type="entry name" value="NADH Oxidase"/>
    <property type="match status" value="1"/>
</dbReference>
<evidence type="ECO:0000256" key="3">
    <source>
        <dbReference type="ARBA" id="ARBA00023002"/>
    </source>
</evidence>
<dbReference type="GO" id="GO:0102919">
    <property type="term" value="F:5,6-dimethylbenzimidazole synthase activity"/>
    <property type="evidence" value="ECO:0007669"/>
    <property type="project" value="UniProtKB-EC"/>
</dbReference>
<proteinExistence type="predicted"/>
<evidence type="ECO:0000313" key="6">
    <source>
        <dbReference type="EMBL" id="MBK1782814.1"/>
    </source>
</evidence>
<feature type="compositionally biased region" description="Basic and acidic residues" evidence="4">
    <location>
        <begin position="225"/>
        <end position="235"/>
    </location>
</feature>
<sequence>MGAAFYDVCHRRRDVRGEFTGAPVAEDVLRRVLSAAHAAPSVGMSQPWDFVLVRDPGTRGRFRDHVLAEREVFASELEGERAETFSRIKVEGILESTLGVVVTYDPGRGSPAVLGRHAIADAGLYSVCLAIQNLWLAATAEDLGVGWVSFYREPFLRELLGIPEAVRPVAWLCLGPVTHLEEVPDLERHGWRGRRPLEAVLHEERYTDAATRSTASAERSMSSEVVEKLETETRR</sequence>
<dbReference type="EC" id="1.13.11.79" evidence="6"/>
<dbReference type="Pfam" id="PF00881">
    <property type="entry name" value="Nitroreductase"/>
    <property type="match status" value="1"/>
</dbReference>
<dbReference type="Proteomes" id="UP000635245">
    <property type="component" value="Unassembled WGS sequence"/>
</dbReference>
<accession>A0A934V2U0</accession>
<dbReference type="InterPro" id="IPR000415">
    <property type="entry name" value="Nitroreductase-like"/>
</dbReference>
<dbReference type="AlphaFoldDB" id="A0A934V2U0"/>
<dbReference type="SUPFAM" id="SSF55469">
    <property type="entry name" value="FMN-dependent nitroreductase-like"/>
    <property type="match status" value="1"/>
</dbReference>
<evidence type="ECO:0000256" key="4">
    <source>
        <dbReference type="SAM" id="MobiDB-lite"/>
    </source>
</evidence>
<evidence type="ECO:0000259" key="5">
    <source>
        <dbReference type="Pfam" id="PF00881"/>
    </source>
</evidence>
<organism evidence="6 7">
    <name type="scientific">Prauserella cavernicola</name>
    <dbReference type="NCBI Taxonomy" id="2800127"/>
    <lineage>
        <taxon>Bacteria</taxon>
        <taxon>Bacillati</taxon>
        <taxon>Actinomycetota</taxon>
        <taxon>Actinomycetes</taxon>
        <taxon>Pseudonocardiales</taxon>
        <taxon>Pseudonocardiaceae</taxon>
        <taxon>Prauserella</taxon>
    </lineage>
</organism>
<feature type="region of interest" description="Disordered" evidence="4">
    <location>
        <begin position="208"/>
        <end position="235"/>
    </location>
</feature>
<keyword evidence="2" id="KW-0288">FMN</keyword>
<name>A0A934V2U0_9PSEU</name>
<evidence type="ECO:0000256" key="2">
    <source>
        <dbReference type="ARBA" id="ARBA00022643"/>
    </source>
</evidence>
<dbReference type="EMBL" id="JAENJH010000001">
    <property type="protein sequence ID" value="MBK1782814.1"/>
    <property type="molecule type" value="Genomic_DNA"/>
</dbReference>
<protein>
    <submittedName>
        <fullName evidence="6">5,6-dimethylbenzimidazole synthase</fullName>
        <ecNumber evidence="6">1.13.11.79</ecNumber>
    </submittedName>
</protein>
<reference evidence="6" key="1">
    <citation type="submission" date="2020-12" db="EMBL/GenBank/DDBJ databases">
        <title>Prauserella sp. ASG 168, a novel actinomycete isolated from cave rock.</title>
        <authorList>
            <person name="Suriyachadkun C."/>
        </authorList>
    </citation>
    <scope>NUCLEOTIDE SEQUENCE</scope>
    <source>
        <strain evidence="6">ASG 168</strain>
    </source>
</reference>
<evidence type="ECO:0000313" key="7">
    <source>
        <dbReference type="Proteomes" id="UP000635245"/>
    </source>
</evidence>
<dbReference type="InterPro" id="IPR050627">
    <property type="entry name" value="Nitroreductase/BluB"/>
</dbReference>
<comment type="caution">
    <text evidence="6">The sequence shown here is derived from an EMBL/GenBank/DDBJ whole genome shotgun (WGS) entry which is preliminary data.</text>
</comment>
<dbReference type="PANTHER" id="PTHR23026:SF90">
    <property type="entry name" value="IODOTYROSINE DEIODINASE 1"/>
    <property type="match status" value="1"/>
</dbReference>
<dbReference type="InterPro" id="IPR029479">
    <property type="entry name" value="Nitroreductase"/>
</dbReference>
<keyword evidence="3 6" id="KW-0560">Oxidoreductase</keyword>
<dbReference type="PANTHER" id="PTHR23026">
    <property type="entry name" value="NADPH NITROREDUCTASE"/>
    <property type="match status" value="1"/>
</dbReference>
<dbReference type="NCBIfam" id="TIGR02476">
    <property type="entry name" value="BluB"/>
    <property type="match status" value="1"/>
</dbReference>
<feature type="compositionally biased region" description="Low complexity" evidence="4">
    <location>
        <begin position="209"/>
        <end position="224"/>
    </location>
</feature>
<feature type="domain" description="Nitroreductase" evidence="5">
    <location>
        <begin position="11"/>
        <end position="175"/>
    </location>
</feature>
<keyword evidence="1" id="KW-0285">Flavoprotein</keyword>
<dbReference type="InterPro" id="IPR012825">
    <property type="entry name" value="BluB"/>
</dbReference>
<keyword evidence="7" id="KW-1185">Reference proteome</keyword>